<accession>A0ABS5S220</accession>
<dbReference type="RefSeq" id="WP_214112107.1">
    <property type="nucleotide sequence ID" value="NZ_JAHCTB010000001.1"/>
</dbReference>
<comment type="caution">
    <text evidence="2">The sequence shown here is derived from an EMBL/GenBank/DDBJ whole genome shotgun (WGS) entry which is preliminary data.</text>
</comment>
<proteinExistence type="predicted"/>
<feature type="chain" id="PRO_5046074607" description="DUF1573 domain-containing protein" evidence="1">
    <location>
        <begin position="20"/>
        <end position="78"/>
    </location>
</feature>
<evidence type="ECO:0000256" key="1">
    <source>
        <dbReference type="SAM" id="SignalP"/>
    </source>
</evidence>
<organism evidence="2 3">
    <name type="scientific">Aequorivita echinoideorum</name>
    <dbReference type="NCBI Taxonomy" id="1549647"/>
    <lineage>
        <taxon>Bacteria</taxon>
        <taxon>Pseudomonadati</taxon>
        <taxon>Bacteroidota</taxon>
        <taxon>Flavobacteriia</taxon>
        <taxon>Flavobacteriales</taxon>
        <taxon>Flavobacteriaceae</taxon>
        <taxon>Aequorivita</taxon>
    </lineage>
</organism>
<name>A0ABS5S220_9FLAO</name>
<evidence type="ECO:0000313" key="3">
    <source>
        <dbReference type="Proteomes" id="UP001297092"/>
    </source>
</evidence>
<dbReference type="EMBL" id="JAHCTB010000001">
    <property type="protein sequence ID" value="MBT0607253.1"/>
    <property type="molecule type" value="Genomic_DNA"/>
</dbReference>
<evidence type="ECO:0008006" key="4">
    <source>
        <dbReference type="Google" id="ProtNLM"/>
    </source>
</evidence>
<keyword evidence="3" id="KW-1185">Reference proteome</keyword>
<evidence type="ECO:0000313" key="2">
    <source>
        <dbReference type="EMBL" id="MBT0607253.1"/>
    </source>
</evidence>
<keyword evidence="1" id="KW-0732">Signal</keyword>
<protein>
    <recommendedName>
        <fullName evidence="4">DUF1573 domain-containing protein</fullName>
    </recommendedName>
</protein>
<feature type="signal peptide" evidence="1">
    <location>
        <begin position="1"/>
        <end position="19"/>
    </location>
</feature>
<gene>
    <name evidence="2" type="ORF">KIV10_03580</name>
</gene>
<dbReference type="Proteomes" id="UP001297092">
    <property type="component" value="Unassembled WGS sequence"/>
</dbReference>
<sequence>MKKLFFTLSICLFSLGAFAFGNNDNQSLILLENSKVFSENFAPINCVIEVTTIITIDHGTYIETITVVTYEPCPISAG</sequence>
<reference evidence="2 3" key="1">
    <citation type="submission" date="2021-05" db="EMBL/GenBank/DDBJ databases">
        <title>Aequorivita echinoideorum JCM 30378 genome.</title>
        <authorList>
            <person name="Zhang H."/>
            <person name="Li C."/>
        </authorList>
    </citation>
    <scope>NUCLEOTIDE SEQUENCE [LARGE SCALE GENOMIC DNA]</scope>
    <source>
        <strain evidence="2 3">JCM30378</strain>
    </source>
</reference>